<accession>A0A0K2S1B2</accession>
<organism evidence="2">
    <name type="scientific">Rothia mucilaginosa</name>
    <dbReference type="NCBI Taxonomy" id="43675"/>
    <lineage>
        <taxon>Bacteria</taxon>
        <taxon>Bacillati</taxon>
        <taxon>Actinomycetota</taxon>
        <taxon>Actinomycetes</taxon>
        <taxon>Micrococcales</taxon>
        <taxon>Micrococcaceae</taxon>
        <taxon>Rothia</taxon>
    </lineage>
</organism>
<proteinExistence type="predicted"/>
<sequence length="69" mass="6827">MNEASLGAQLLLIAAGTPPFSADTPAVAGAAIRRSRGPGEAQGPGKECPSPRLLAVLAAVLSVVLLAVH</sequence>
<evidence type="ECO:0000313" key="3">
    <source>
        <dbReference type="Proteomes" id="UP000066203"/>
    </source>
</evidence>
<evidence type="ECO:0000313" key="2">
    <source>
        <dbReference type="EMBL" id="BAS20874.1"/>
    </source>
</evidence>
<reference evidence="3" key="1">
    <citation type="submission" date="2015-08" db="EMBL/GenBank/DDBJ databases">
        <title>Complete genome sequence of Rothia mucilaginosa strain NUM-Rm6536.</title>
        <authorList>
            <person name="Nambu T."/>
        </authorList>
    </citation>
    <scope>NUCLEOTIDE SEQUENCE [LARGE SCALE GENOMIC DNA]</scope>
    <source>
        <strain evidence="3">NUM-Rm6536</strain>
    </source>
</reference>
<gene>
    <name evidence="2" type="ORF">RM6536_1627</name>
</gene>
<evidence type="ECO:0000256" key="1">
    <source>
        <dbReference type="SAM" id="MobiDB-lite"/>
    </source>
</evidence>
<name>A0A0K2S1B2_9MICC</name>
<dbReference type="EMBL" id="AP014938">
    <property type="protein sequence ID" value="BAS20874.1"/>
    <property type="molecule type" value="Genomic_DNA"/>
</dbReference>
<dbReference type="Proteomes" id="UP000066203">
    <property type="component" value="Chromosome"/>
</dbReference>
<dbReference type="AlphaFoldDB" id="A0A0K2S1B2"/>
<protein>
    <submittedName>
        <fullName evidence="2">Uncharacterized protein</fullName>
    </submittedName>
</protein>
<feature type="region of interest" description="Disordered" evidence="1">
    <location>
        <begin position="28"/>
        <end position="47"/>
    </location>
</feature>